<dbReference type="InterPro" id="IPR003385">
    <property type="entry name" value="Glyco_hydro_77"/>
</dbReference>
<evidence type="ECO:0000256" key="5">
    <source>
        <dbReference type="ARBA" id="ARBA00022676"/>
    </source>
</evidence>
<evidence type="ECO:0000256" key="1">
    <source>
        <dbReference type="ARBA" id="ARBA00000439"/>
    </source>
</evidence>
<dbReference type="SUPFAM" id="SSF51445">
    <property type="entry name" value="(Trans)glycosidases"/>
    <property type="match status" value="1"/>
</dbReference>
<gene>
    <name evidence="11" type="primary">malQ</name>
    <name evidence="11" type="ORF">ENS64_11050</name>
</gene>
<dbReference type="NCBIfam" id="TIGR00217">
    <property type="entry name" value="malQ"/>
    <property type="match status" value="1"/>
</dbReference>
<protein>
    <recommendedName>
        <fullName evidence="4 10">4-alpha-glucanotransferase</fullName>
        <ecNumber evidence="3 10">2.4.1.25</ecNumber>
    </recommendedName>
    <alternativeName>
        <fullName evidence="8 10">Amylomaltase</fullName>
    </alternativeName>
    <alternativeName>
        <fullName evidence="9 10">Disproportionating enzyme</fullName>
    </alternativeName>
</protein>
<dbReference type="GO" id="GO:0005975">
    <property type="term" value="P:carbohydrate metabolic process"/>
    <property type="evidence" value="ECO:0007669"/>
    <property type="project" value="InterPro"/>
</dbReference>
<organism evidence="11">
    <name type="scientific">Schlesneria paludicola</name>
    <dbReference type="NCBI Taxonomy" id="360056"/>
    <lineage>
        <taxon>Bacteria</taxon>
        <taxon>Pseudomonadati</taxon>
        <taxon>Planctomycetota</taxon>
        <taxon>Planctomycetia</taxon>
        <taxon>Planctomycetales</taxon>
        <taxon>Planctomycetaceae</taxon>
        <taxon>Schlesneria</taxon>
    </lineage>
</organism>
<dbReference type="Pfam" id="PF02446">
    <property type="entry name" value="Glyco_hydro_77"/>
    <property type="match status" value="1"/>
</dbReference>
<sequence length="525" mass="59867">MANPRSPLEPPDGPDMLTHRASGILLHPTSLPTPFGIGDFGPAAERFVDWLAGAGQRYWQVLPLVPTAEEASPYQSPSAFAGNPLLISPQRLHEDGLLTETELSAAVVPGAEWHSRVDFQQAAPRKMALLELAVSRWREQSADHPLHSEYEEFVRREAEWLEPHAQFMALREANHGAWWPRWERYVDADCRPTPAAFTDLSHRLDFHRRLQFLFARQWLRLRDHAHRRGVQIIGDVPIYVSHDSADVWANRRWFQLDARGLPTHVAGVPPDYFSDTGQLWNNPLYDWNALQRDGYRWWIRRLQAALRAVDLVRLDHFRGFESYWSVPAGETTAVNGHWVPGPADDFLKALRDTVARPDGNLPIIAEDLGLITAEVHALRRRFDLPGMNVLQFRLPGSETDPPFRLDEFEPNSVVYTGTHDNDTVAGWFLTDIAPYPERLARLRTITPCDPRRIAWEFVELAWKCSSLLAMAPLQDILGLGHEARMNTPGTFGEEFGNWQWKFVPGMLTDEVQHQLRLLTLATGRA</sequence>
<reference evidence="11" key="1">
    <citation type="journal article" date="2020" name="mSystems">
        <title>Genome- and Community-Level Interaction Insights into Carbon Utilization and Element Cycling Functions of Hydrothermarchaeota in Hydrothermal Sediment.</title>
        <authorList>
            <person name="Zhou Z."/>
            <person name="Liu Y."/>
            <person name="Xu W."/>
            <person name="Pan J."/>
            <person name="Luo Z.H."/>
            <person name="Li M."/>
        </authorList>
    </citation>
    <scope>NUCLEOTIDE SEQUENCE [LARGE SCALE GENOMIC DNA]</scope>
    <source>
        <strain evidence="11">SpSt-508</strain>
    </source>
</reference>
<evidence type="ECO:0000256" key="6">
    <source>
        <dbReference type="ARBA" id="ARBA00022679"/>
    </source>
</evidence>
<evidence type="ECO:0000256" key="2">
    <source>
        <dbReference type="ARBA" id="ARBA00005684"/>
    </source>
</evidence>
<dbReference type="InterPro" id="IPR017853">
    <property type="entry name" value="GH"/>
</dbReference>
<dbReference type="PANTHER" id="PTHR32438:SF5">
    <property type="entry name" value="4-ALPHA-GLUCANOTRANSFERASE DPE1, CHLOROPLASTIC_AMYLOPLASTIC"/>
    <property type="match status" value="1"/>
</dbReference>
<dbReference type="PANTHER" id="PTHR32438">
    <property type="entry name" value="4-ALPHA-GLUCANOTRANSFERASE DPE1, CHLOROPLASTIC/AMYLOPLASTIC"/>
    <property type="match status" value="1"/>
</dbReference>
<evidence type="ECO:0000256" key="7">
    <source>
        <dbReference type="ARBA" id="ARBA00023277"/>
    </source>
</evidence>
<keyword evidence="6 10" id="KW-0808">Transferase</keyword>
<comment type="catalytic activity">
    <reaction evidence="1 10">
        <text>Transfers a segment of a (1-&gt;4)-alpha-D-glucan to a new position in an acceptor, which may be glucose or a (1-&gt;4)-alpha-D-glucan.</text>
        <dbReference type="EC" id="2.4.1.25"/>
    </reaction>
</comment>
<proteinExistence type="inferred from homology"/>
<comment type="similarity">
    <text evidence="2 10">Belongs to the disproportionating enzyme family.</text>
</comment>
<dbReference type="AlphaFoldDB" id="A0A7C4LL31"/>
<accession>A0A7C4LL31</accession>
<dbReference type="EMBL" id="DSVQ01000015">
    <property type="protein sequence ID" value="HGT39782.1"/>
    <property type="molecule type" value="Genomic_DNA"/>
</dbReference>
<evidence type="ECO:0000256" key="4">
    <source>
        <dbReference type="ARBA" id="ARBA00020295"/>
    </source>
</evidence>
<comment type="caution">
    <text evidence="11">The sequence shown here is derived from an EMBL/GenBank/DDBJ whole genome shotgun (WGS) entry which is preliminary data.</text>
</comment>
<evidence type="ECO:0000256" key="10">
    <source>
        <dbReference type="RuleBase" id="RU361207"/>
    </source>
</evidence>
<keyword evidence="7 10" id="KW-0119">Carbohydrate metabolism</keyword>
<evidence type="ECO:0000256" key="9">
    <source>
        <dbReference type="ARBA" id="ARBA00031501"/>
    </source>
</evidence>
<keyword evidence="5 10" id="KW-0328">Glycosyltransferase</keyword>
<evidence type="ECO:0000256" key="8">
    <source>
        <dbReference type="ARBA" id="ARBA00031423"/>
    </source>
</evidence>
<name>A0A7C4LL31_9PLAN</name>
<dbReference type="NCBIfam" id="NF011080">
    <property type="entry name" value="PRK14508.1-3"/>
    <property type="match status" value="1"/>
</dbReference>
<evidence type="ECO:0000313" key="11">
    <source>
        <dbReference type="EMBL" id="HGT39782.1"/>
    </source>
</evidence>
<dbReference type="Gene3D" id="3.20.20.80">
    <property type="entry name" value="Glycosidases"/>
    <property type="match status" value="1"/>
</dbReference>
<dbReference type="EC" id="2.4.1.25" evidence="3 10"/>
<evidence type="ECO:0000256" key="3">
    <source>
        <dbReference type="ARBA" id="ARBA00012560"/>
    </source>
</evidence>
<dbReference type="GO" id="GO:0004134">
    <property type="term" value="F:4-alpha-glucanotransferase activity"/>
    <property type="evidence" value="ECO:0007669"/>
    <property type="project" value="UniProtKB-EC"/>
</dbReference>